<evidence type="ECO:0000259" key="4">
    <source>
        <dbReference type="PROSITE" id="PS50956"/>
    </source>
</evidence>
<dbReference type="InterPro" id="IPR019887">
    <property type="entry name" value="Tscrpt_reg_AsnC/Lrp_C"/>
</dbReference>
<dbReference type="SUPFAM" id="SSF54909">
    <property type="entry name" value="Dimeric alpha+beta barrel"/>
    <property type="match status" value="1"/>
</dbReference>
<feature type="domain" description="HTH asnC-type" evidence="4">
    <location>
        <begin position="5"/>
        <end position="66"/>
    </location>
</feature>
<evidence type="ECO:0000256" key="2">
    <source>
        <dbReference type="ARBA" id="ARBA00023125"/>
    </source>
</evidence>
<dbReference type="InterPro" id="IPR011991">
    <property type="entry name" value="ArsR-like_HTH"/>
</dbReference>
<evidence type="ECO:0000256" key="1">
    <source>
        <dbReference type="ARBA" id="ARBA00023015"/>
    </source>
</evidence>
<dbReference type="EMBL" id="BAABCN010000010">
    <property type="protein sequence ID" value="GAA3885082.1"/>
    <property type="molecule type" value="Genomic_DNA"/>
</dbReference>
<gene>
    <name evidence="5" type="ORF">GCM10022381_29010</name>
</gene>
<dbReference type="InterPro" id="IPR019888">
    <property type="entry name" value="Tscrpt_reg_AsnC-like"/>
</dbReference>
<keyword evidence="3" id="KW-0804">Transcription</keyword>
<keyword evidence="1" id="KW-0805">Transcription regulation</keyword>
<dbReference type="Pfam" id="PF13412">
    <property type="entry name" value="HTH_24"/>
    <property type="match status" value="1"/>
</dbReference>
<dbReference type="CDD" id="cd00090">
    <property type="entry name" value="HTH_ARSR"/>
    <property type="match status" value="1"/>
</dbReference>
<dbReference type="SUPFAM" id="SSF46785">
    <property type="entry name" value="Winged helix' DNA-binding domain"/>
    <property type="match status" value="1"/>
</dbReference>
<accession>A0ABP7KTP3</accession>
<proteinExistence type="predicted"/>
<dbReference type="PROSITE" id="PS50956">
    <property type="entry name" value="HTH_ASNC_2"/>
    <property type="match status" value="1"/>
</dbReference>
<evidence type="ECO:0000313" key="5">
    <source>
        <dbReference type="EMBL" id="GAA3885082.1"/>
    </source>
</evidence>
<dbReference type="PRINTS" id="PR00033">
    <property type="entry name" value="HTHASNC"/>
</dbReference>
<keyword evidence="2" id="KW-0238">DNA-binding</keyword>
<dbReference type="PANTHER" id="PTHR30154:SF34">
    <property type="entry name" value="TRANSCRIPTIONAL REGULATOR AZLB"/>
    <property type="match status" value="1"/>
</dbReference>
<evidence type="ECO:0000256" key="3">
    <source>
        <dbReference type="ARBA" id="ARBA00023163"/>
    </source>
</evidence>
<dbReference type="PANTHER" id="PTHR30154">
    <property type="entry name" value="LEUCINE-RESPONSIVE REGULATORY PROTEIN"/>
    <property type="match status" value="1"/>
</dbReference>
<comment type="caution">
    <text evidence="5">The sequence shown here is derived from an EMBL/GenBank/DDBJ whole genome shotgun (WGS) entry which is preliminary data.</text>
</comment>
<protein>
    <submittedName>
        <fullName evidence="5">Lrp/AsnC family transcriptional regulator</fullName>
    </submittedName>
</protein>
<dbReference type="Pfam" id="PF01037">
    <property type="entry name" value="AsnC_trans_reg"/>
    <property type="match status" value="1"/>
</dbReference>
<dbReference type="SMART" id="SM00344">
    <property type="entry name" value="HTH_ASNC"/>
    <property type="match status" value="1"/>
</dbReference>
<name>A0ABP7KTP3_9MICO</name>
<keyword evidence="6" id="KW-1185">Reference proteome</keyword>
<evidence type="ECO:0000313" key="6">
    <source>
        <dbReference type="Proteomes" id="UP001501803"/>
    </source>
</evidence>
<organism evidence="5 6">
    <name type="scientific">Leifsonia kafniensis</name>
    <dbReference type="NCBI Taxonomy" id="475957"/>
    <lineage>
        <taxon>Bacteria</taxon>
        <taxon>Bacillati</taxon>
        <taxon>Actinomycetota</taxon>
        <taxon>Actinomycetes</taxon>
        <taxon>Micrococcales</taxon>
        <taxon>Microbacteriaceae</taxon>
        <taxon>Leifsonia</taxon>
    </lineage>
</organism>
<reference evidence="6" key="1">
    <citation type="journal article" date="2019" name="Int. J. Syst. Evol. Microbiol.">
        <title>The Global Catalogue of Microorganisms (GCM) 10K type strain sequencing project: providing services to taxonomists for standard genome sequencing and annotation.</title>
        <authorList>
            <consortium name="The Broad Institute Genomics Platform"/>
            <consortium name="The Broad Institute Genome Sequencing Center for Infectious Disease"/>
            <person name="Wu L."/>
            <person name="Ma J."/>
        </authorList>
    </citation>
    <scope>NUCLEOTIDE SEQUENCE [LARGE SCALE GENOMIC DNA]</scope>
    <source>
        <strain evidence="6">JCM 17021</strain>
    </source>
</reference>
<dbReference type="RefSeq" id="WP_345067999.1">
    <property type="nucleotide sequence ID" value="NZ_BAABCN010000010.1"/>
</dbReference>
<dbReference type="Gene3D" id="3.30.70.920">
    <property type="match status" value="1"/>
</dbReference>
<dbReference type="InterPro" id="IPR036388">
    <property type="entry name" value="WH-like_DNA-bd_sf"/>
</dbReference>
<dbReference type="Gene3D" id="1.10.10.10">
    <property type="entry name" value="Winged helix-like DNA-binding domain superfamily/Winged helix DNA-binding domain"/>
    <property type="match status" value="1"/>
</dbReference>
<dbReference type="InterPro" id="IPR000485">
    <property type="entry name" value="AsnC-type_HTH_dom"/>
</dbReference>
<dbReference type="InterPro" id="IPR036390">
    <property type="entry name" value="WH_DNA-bd_sf"/>
</dbReference>
<dbReference type="Proteomes" id="UP001501803">
    <property type="component" value="Unassembled WGS sequence"/>
</dbReference>
<dbReference type="InterPro" id="IPR011008">
    <property type="entry name" value="Dimeric_a/b-barrel"/>
</dbReference>
<sequence>MLDTLDDIDRRILSILQKDGRLSVSAVATAARVSRANAYNRINRMTDAGIITGYMAQIDPSKLGMTASAFVMIRTEQDSWQIVRDRVTRIPEVKHVALVAGDFDVIVLIRASDNADLRRVILTELQSIPHIRDTKTSIIFEEEDTR</sequence>